<sequence length="261" mass="28682">EAPKTLEERIQRAAELGTTAFGEGAERTPAKNAELMELMEGLEVGEGGSKIMDAWTQAWDKENLKPEAPKAPAAPEGETIEKLKEDLEQKGAGRIAGVDYKILKHDTTGSYYYTRTENGIRETLGGGGANVWGREYAIKRALQDAKPEAPEDVALATTQEIETYKPTEKPTKKPTLGTEEPFPKGKGRPMGGATTTMEPYKSKAAAQREINKYEIHPSKVATVRYVRDIVPSGKVTEGYMPTVFNKGEETEWQVYNDVSVS</sequence>
<feature type="region of interest" description="Disordered" evidence="1">
    <location>
        <begin position="165"/>
        <end position="196"/>
    </location>
</feature>
<gene>
    <name evidence="2" type="ORF">S01H1_51728</name>
</gene>
<evidence type="ECO:0000256" key="1">
    <source>
        <dbReference type="SAM" id="MobiDB-lite"/>
    </source>
</evidence>
<evidence type="ECO:0000313" key="2">
    <source>
        <dbReference type="EMBL" id="GAG25473.1"/>
    </source>
</evidence>
<protein>
    <submittedName>
        <fullName evidence="2">Uncharacterized protein</fullName>
    </submittedName>
</protein>
<dbReference type="AlphaFoldDB" id="X0WLW0"/>
<organism evidence="2">
    <name type="scientific">marine sediment metagenome</name>
    <dbReference type="NCBI Taxonomy" id="412755"/>
    <lineage>
        <taxon>unclassified sequences</taxon>
        <taxon>metagenomes</taxon>
        <taxon>ecological metagenomes</taxon>
    </lineage>
</organism>
<feature type="non-terminal residue" evidence="2">
    <location>
        <position position="261"/>
    </location>
</feature>
<reference evidence="2" key="1">
    <citation type="journal article" date="2014" name="Front. Microbiol.">
        <title>High frequency of phylogenetically diverse reductive dehalogenase-homologous genes in deep subseafloor sedimentary metagenomes.</title>
        <authorList>
            <person name="Kawai M."/>
            <person name="Futagami T."/>
            <person name="Toyoda A."/>
            <person name="Takaki Y."/>
            <person name="Nishi S."/>
            <person name="Hori S."/>
            <person name="Arai W."/>
            <person name="Tsubouchi T."/>
            <person name="Morono Y."/>
            <person name="Uchiyama I."/>
            <person name="Ito T."/>
            <person name="Fujiyama A."/>
            <person name="Inagaki F."/>
            <person name="Takami H."/>
        </authorList>
    </citation>
    <scope>NUCLEOTIDE SEQUENCE</scope>
    <source>
        <strain evidence="2">Expedition CK06-06</strain>
    </source>
</reference>
<name>X0WLW0_9ZZZZ</name>
<feature type="non-terminal residue" evidence="2">
    <location>
        <position position="1"/>
    </location>
</feature>
<proteinExistence type="predicted"/>
<accession>X0WLW0</accession>
<dbReference type="EMBL" id="BARS01033397">
    <property type="protein sequence ID" value="GAG25473.1"/>
    <property type="molecule type" value="Genomic_DNA"/>
</dbReference>
<comment type="caution">
    <text evidence="2">The sequence shown here is derived from an EMBL/GenBank/DDBJ whole genome shotgun (WGS) entry which is preliminary data.</text>
</comment>